<dbReference type="OrthoDB" id="9910869at2"/>
<dbReference type="AlphaFoldDB" id="H8K743"/>
<keyword evidence="3" id="KW-1185">Reference proteome</keyword>
<evidence type="ECO:0000256" key="1">
    <source>
        <dbReference type="SAM" id="MobiDB-lite"/>
    </source>
</evidence>
<feature type="compositionally biased region" description="Polar residues" evidence="1">
    <location>
        <begin position="19"/>
        <end position="57"/>
    </location>
</feature>
<evidence type="ECO:0000313" key="3">
    <source>
        <dbReference type="Proteomes" id="UP000007589"/>
    </source>
</evidence>
<organism evidence="2 3">
    <name type="scientific">Rickettsia australis (strain Cutlack)</name>
    <dbReference type="NCBI Taxonomy" id="1105110"/>
    <lineage>
        <taxon>Bacteria</taxon>
        <taxon>Pseudomonadati</taxon>
        <taxon>Pseudomonadota</taxon>
        <taxon>Alphaproteobacteria</taxon>
        <taxon>Rickettsiales</taxon>
        <taxon>Rickettsiaceae</taxon>
        <taxon>Rickettsieae</taxon>
        <taxon>Rickettsia</taxon>
        <taxon>spotted fever group</taxon>
    </lineage>
</organism>
<accession>H8K743</accession>
<reference evidence="3" key="1">
    <citation type="submission" date="2012-02" db="EMBL/GenBank/DDBJ databases">
        <title>Complete genome sequence of Rickettsia australis strain Cutlack.</title>
        <authorList>
            <person name="Johnson S.L."/>
            <person name="Munk A.C."/>
            <person name="Han S."/>
            <person name="Bruce D.C."/>
            <person name="Dasch G.A."/>
        </authorList>
    </citation>
    <scope>NUCLEOTIDE SEQUENCE [LARGE SCALE GENOMIC DNA]</scope>
    <source>
        <strain evidence="3">Cutlack</strain>
    </source>
</reference>
<sequence length="99" mass="11160">MNTPKRKQAEINKPYQDFTPFSESSPKQEPNKTHQGYTSSIETPDPQTTPISTKPPQIVTKNLNVTSKNPVNAIAQKLINQFKGNKPVHKTKQPPTPYF</sequence>
<dbReference type="EMBL" id="CP003338">
    <property type="protein sequence ID" value="AFC71086.1"/>
    <property type="molecule type" value="Genomic_DNA"/>
</dbReference>
<evidence type="ECO:0000313" key="2">
    <source>
        <dbReference type="EMBL" id="AFC71086.1"/>
    </source>
</evidence>
<dbReference type="HOGENOM" id="CLU_2318314_0_0_5"/>
<protein>
    <submittedName>
        <fullName evidence="2">Uncharacterized protein</fullName>
    </submittedName>
</protein>
<proteinExistence type="predicted"/>
<name>H8K743_RICAC</name>
<dbReference type="Proteomes" id="UP000007589">
    <property type="component" value="Chromosome"/>
</dbReference>
<feature type="region of interest" description="Disordered" evidence="1">
    <location>
        <begin position="1"/>
        <end position="57"/>
    </location>
</feature>
<dbReference type="RefSeq" id="WP_014412613.1">
    <property type="nucleotide sequence ID" value="NC_017058.1"/>
</dbReference>
<dbReference type="KEGG" id="rau:MC5_03820"/>
<gene>
    <name evidence="2" type="ordered locus">MC5_03820</name>
</gene>